<evidence type="ECO:0000313" key="4">
    <source>
        <dbReference type="EMBL" id="PUA46898.1"/>
    </source>
</evidence>
<gene>
    <name evidence="4" type="ORF">C5U62_02645</name>
</gene>
<keyword evidence="2" id="KW-1133">Transmembrane helix</keyword>
<evidence type="ECO:0000313" key="5">
    <source>
        <dbReference type="Proteomes" id="UP000244178"/>
    </source>
</evidence>
<organism evidence="4 5">
    <name type="scientific">Pseudomonas protegens</name>
    <dbReference type="NCBI Taxonomy" id="380021"/>
    <lineage>
        <taxon>Bacteria</taxon>
        <taxon>Pseudomonadati</taxon>
        <taxon>Pseudomonadota</taxon>
        <taxon>Gammaproteobacteria</taxon>
        <taxon>Pseudomonadales</taxon>
        <taxon>Pseudomonadaceae</taxon>
        <taxon>Pseudomonas</taxon>
    </lineage>
</organism>
<keyword evidence="2" id="KW-0472">Membrane</keyword>
<keyword evidence="2" id="KW-0812">Transmembrane</keyword>
<feature type="region of interest" description="Disordered" evidence="1">
    <location>
        <begin position="279"/>
        <end position="312"/>
    </location>
</feature>
<evidence type="ECO:0000256" key="2">
    <source>
        <dbReference type="SAM" id="Phobius"/>
    </source>
</evidence>
<dbReference type="Pfam" id="PF19922">
    <property type="entry name" value="bpX6"/>
    <property type="match status" value="1"/>
</dbReference>
<sequence>MPESTAWVIRRPLLQGRQPVAALWFAHERFSEAQRQRMILEQWQPGASARRFADGDLLSFAQPQWRVCEQLEGWPLIRLGPVLCSAALDPQERQALPQADLWLVRGGQVQALQLASSRLLAPGSWLELGDYPLFDTFDCQMSLPSQLPEPEPLQSDIRQILGHCVAAPDPEREVVMRALAERQSRQSTTGKARKFSMGQAVQAMSAPGKQRWLLHGGLALLGLMLFFNLGHSLLKPRQIDAQAGPEDLLLWIASILLSAVLFTLFLAWLGRQLRVQPGVSGKGSQHSATKRAAQGLVQDQGGTPGNSAEGGAWAAESACQQAPAIKPRAQARRFKPSVWRNWLQRLVQGVVWQDLYGRRQAAYLQRMLDMFERGQLDEALRHAIPLMKDGMPSDPSFATPQPRKDLDLNRGESVSRNLMLNDEIREHLRQVYRQSFNRLDREGRIEEAVFVLAELLNAHQEALDYLERHGRFEQAAGLALAWDSPASVIVRLLCLAGDWQQALHVARRDDAFADAVVLLQERWPEQAEQLRLEWAYHLTRQGLWLQAVDMIWSLPAERERAAQWLLAAEAAGGRLAAAALVKRAILLPDTLDAYADYLMQLRDEPQRSTERAALAEALLQHKSQSKPLAWLANALVHALLADAAQGVGQMQTAQLLSLVKLSQNKLLQQDLPARLLPRHRPVALAERNEPLEWRAGDAGARPILDAVPLDDGRYLLALGEAGAAVVDAQGRVLFNFALPAWQIVLAHGRQVALVLARRDKVWRVSKLDLVQRQARDLGTLMLQQFAREFDGVAWTIGLEQEVRVVDVDHGFRTLWHVGDLPGQVLQLQADAQNEWWWIGSESGESECWHYRLPERRLCARDRLQAVAKDVDGPLPQRRLSQDGAVFSVWVKASEAAEPVLILELANNRQGWRVPGLGDDLYQSPRAQLSEQWLVAGYFTASGEQMWHFIHRPRAQLAASLIWPESCAVGVRCLGGDWLLFDRRGRLAHVDVDTGLLRNLSLY</sequence>
<dbReference type="InterPro" id="IPR045547">
    <property type="entry name" value="bpX6"/>
</dbReference>
<feature type="transmembrane region" description="Helical" evidence="2">
    <location>
        <begin position="212"/>
        <end position="229"/>
    </location>
</feature>
<comment type="caution">
    <text evidence="4">The sequence shown here is derived from an EMBL/GenBank/DDBJ whole genome shotgun (WGS) entry which is preliminary data.</text>
</comment>
<name>A0A2T6GRX0_9PSED</name>
<accession>A0A2T6GRX0</accession>
<dbReference type="AlphaFoldDB" id="A0A2T6GRX0"/>
<protein>
    <recommendedName>
        <fullName evidence="3">MoxR-vWA-beta-propeller ternary system domain-containing protein</fullName>
    </recommendedName>
</protein>
<reference evidence="4 5" key="1">
    <citation type="submission" date="2018-03" db="EMBL/GenBank/DDBJ databases">
        <title>Draft genome sequence of the plant growth promoting rhizobacterium Pseudomonas protegens strain BNJ-SS-45 isolated from wheat (Triticum aestivum) rhizosphere.</title>
        <authorList>
            <person name="Bajpai A."/>
            <person name="Shende K."/>
            <person name="Meena N."/>
            <person name="Upadhyayula S.R."/>
            <person name="Suravajhala P."/>
            <person name="Medicherla K.M."/>
            <person name="Johri B.N."/>
        </authorList>
    </citation>
    <scope>NUCLEOTIDE SEQUENCE [LARGE SCALE GENOMIC DNA]</scope>
    <source>
        <strain evidence="4 5">BNJ-SS-45</strain>
    </source>
</reference>
<feature type="domain" description="MoxR-vWA-beta-propeller ternary system" evidence="3">
    <location>
        <begin position="9"/>
        <end position="178"/>
    </location>
</feature>
<dbReference type="Proteomes" id="UP000244178">
    <property type="component" value="Unassembled WGS sequence"/>
</dbReference>
<evidence type="ECO:0000259" key="3">
    <source>
        <dbReference type="Pfam" id="PF19922"/>
    </source>
</evidence>
<dbReference type="EMBL" id="PYJM01000001">
    <property type="protein sequence ID" value="PUA46898.1"/>
    <property type="molecule type" value="Genomic_DNA"/>
</dbReference>
<dbReference type="RefSeq" id="WP_108543208.1">
    <property type="nucleotide sequence ID" value="NZ_PYJM01000001.1"/>
</dbReference>
<evidence type="ECO:0000256" key="1">
    <source>
        <dbReference type="SAM" id="MobiDB-lite"/>
    </source>
</evidence>
<feature type="transmembrane region" description="Helical" evidence="2">
    <location>
        <begin position="249"/>
        <end position="269"/>
    </location>
</feature>
<proteinExistence type="predicted"/>